<dbReference type="PANTHER" id="PTHR10838:SF22">
    <property type="entry name" value="SYNAPTOGYRIN-4"/>
    <property type="match status" value="1"/>
</dbReference>
<dbReference type="Ensembl" id="ENSGAGT00000001819.1">
    <property type="protein sequence ID" value="ENSGAGP00000001599.1"/>
    <property type="gene ID" value="ENSGAGG00000001282.1"/>
</dbReference>
<keyword evidence="4 8" id="KW-1133">Transmembrane helix</keyword>
<feature type="region of interest" description="Disordered" evidence="7">
    <location>
        <begin position="217"/>
        <end position="273"/>
    </location>
</feature>
<accession>A0A452GIV3</accession>
<dbReference type="PROSITE" id="PS51225">
    <property type="entry name" value="MARVEL"/>
    <property type="match status" value="1"/>
</dbReference>
<dbReference type="GO" id="GO:0031594">
    <property type="term" value="C:neuromuscular junction"/>
    <property type="evidence" value="ECO:0007669"/>
    <property type="project" value="TreeGrafter"/>
</dbReference>
<dbReference type="InterPro" id="IPR016579">
    <property type="entry name" value="Synaptogyrin"/>
</dbReference>
<name>A0A452GIV3_9SAUR</name>
<keyword evidence="5 6" id="KW-0472">Membrane</keyword>
<dbReference type="PANTHER" id="PTHR10838">
    <property type="entry name" value="SYNAPTOGYRIN"/>
    <property type="match status" value="1"/>
</dbReference>
<comment type="subcellular location">
    <subcellularLocation>
        <location evidence="1">Membrane</location>
        <topology evidence="1">Multi-pass membrane protein</topology>
    </subcellularLocation>
</comment>
<evidence type="ECO:0000256" key="3">
    <source>
        <dbReference type="ARBA" id="ARBA00022692"/>
    </source>
</evidence>
<dbReference type="Proteomes" id="UP000291020">
    <property type="component" value="Unassembled WGS sequence"/>
</dbReference>
<dbReference type="STRING" id="38772.ENSGAGP00000001599"/>
<evidence type="ECO:0000256" key="1">
    <source>
        <dbReference type="ARBA" id="ARBA00004141"/>
    </source>
</evidence>
<keyword evidence="3 6" id="KW-0812">Transmembrane</keyword>
<comment type="similarity">
    <text evidence="2">Belongs to the synaptogyrin family.</text>
</comment>
<sequence length="273" mass="30224">MRRVSLSPQELSKNNVVQFLRQPRTIARILAGLFSLIIFASLVTDGYQNVTTSSQLRCVLNDNWVACSYAITAGVLAFLQSFLFLALDTNGKGNTHLELLHAPLTAPFPPHHNSPPHLFALPIILLPVFPVIWSCIWFVGFCFLANQWNRSAHHYLLGSSSASASIAFAFFSIPCWVRNSHLSFSTPVLSRRPISYKQSLDEGTVAMTTLSSVTTTSIPNSMQYHSPIEGRRASSTPTEGRRASSIPTEGRRASSTPFPQTPMENRLTFLNDN</sequence>
<reference evidence="10" key="3">
    <citation type="submission" date="2025-09" db="UniProtKB">
        <authorList>
            <consortium name="Ensembl"/>
        </authorList>
    </citation>
    <scope>IDENTIFICATION</scope>
</reference>
<feature type="transmembrane region" description="Helical" evidence="8">
    <location>
        <begin position="119"/>
        <end position="143"/>
    </location>
</feature>
<dbReference type="InterPro" id="IPR008253">
    <property type="entry name" value="Marvel"/>
</dbReference>
<evidence type="ECO:0000313" key="11">
    <source>
        <dbReference type="Proteomes" id="UP000291020"/>
    </source>
</evidence>
<evidence type="ECO:0000256" key="8">
    <source>
        <dbReference type="SAM" id="Phobius"/>
    </source>
</evidence>
<protein>
    <recommendedName>
        <fullName evidence="9">MARVEL domain-containing protein</fullName>
    </recommendedName>
</protein>
<reference evidence="10" key="2">
    <citation type="submission" date="2025-08" db="UniProtKB">
        <authorList>
            <consortium name="Ensembl"/>
        </authorList>
    </citation>
    <scope>IDENTIFICATION</scope>
</reference>
<feature type="transmembrane region" description="Helical" evidence="8">
    <location>
        <begin position="64"/>
        <end position="87"/>
    </location>
</feature>
<proteinExistence type="inferred from homology"/>
<organism evidence="10 11">
    <name type="scientific">Gopherus agassizii</name>
    <name type="common">Agassiz's desert tortoise</name>
    <dbReference type="NCBI Taxonomy" id="38772"/>
    <lineage>
        <taxon>Eukaryota</taxon>
        <taxon>Metazoa</taxon>
        <taxon>Chordata</taxon>
        <taxon>Craniata</taxon>
        <taxon>Vertebrata</taxon>
        <taxon>Euteleostomi</taxon>
        <taxon>Archelosauria</taxon>
        <taxon>Testudinata</taxon>
        <taxon>Testudines</taxon>
        <taxon>Cryptodira</taxon>
        <taxon>Durocryptodira</taxon>
        <taxon>Testudinoidea</taxon>
        <taxon>Testudinidae</taxon>
        <taxon>Gopherus</taxon>
    </lineage>
</organism>
<evidence type="ECO:0000256" key="5">
    <source>
        <dbReference type="ARBA" id="ARBA00023136"/>
    </source>
</evidence>
<evidence type="ECO:0000259" key="9">
    <source>
        <dbReference type="PROSITE" id="PS51225"/>
    </source>
</evidence>
<evidence type="ECO:0000256" key="7">
    <source>
        <dbReference type="SAM" id="MobiDB-lite"/>
    </source>
</evidence>
<feature type="domain" description="MARVEL" evidence="9">
    <location>
        <begin position="19"/>
        <end position="188"/>
    </location>
</feature>
<feature type="transmembrane region" description="Helical" evidence="8">
    <location>
        <begin position="155"/>
        <end position="173"/>
    </location>
</feature>
<evidence type="ECO:0000256" key="6">
    <source>
        <dbReference type="PROSITE-ProRule" id="PRU00581"/>
    </source>
</evidence>
<evidence type="ECO:0000313" key="10">
    <source>
        <dbReference type="Ensembl" id="ENSGAGP00000001599.1"/>
    </source>
</evidence>
<evidence type="ECO:0000256" key="4">
    <source>
        <dbReference type="ARBA" id="ARBA00022989"/>
    </source>
</evidence>
<dbReference type="AlphaFoldDB" id="A0A452GIV3"/>
<dbReference type="GO" id="GO:0030672">
    <property type="term" value="C:synaptic vesicle membrane"/>
    <property type="evidence" value="ECO:0007669"/>
    <property type="project" value="TreeGrafter"/>
</dbReference>
<keyword evidence="11" id="KW-1185">Reference proteome</keyword>
<evidence type="ECO:0000256" key="2">
    <source>
        <dbReference type="ARBA" id="ARBA00010252"/>
    </source>
</evidence>
<feature type="transmembrane region" description="Helical" evidence="8">
    <location>
        <begin position="25"/>
        <end position="43"/>
    </location>
</feature>
<reference evidence="11" key="1">
    <citation type="journal article" date="2017" name="PLoS ONE">
        <title>The Agassiz's desert tortoise genome provides a resource for the conservation of a threatened species.</title>
        <authorList>
            <person name="Tollis M."/>
            <person name="DeNardo D.F."/>
            <person name="Cornelius J.A."/>
            <person name="Dolby G.A."/>
            <person name="Edwards T."/>
            <person name="Henen B.T."/>
            <person name="Karl A.E."/>
            <person name="Murphy R.W."/>
            <person name="Kusumi K."/>
        </authorList>
    </citation>
    <scope>NUCLEOTIDE SEQUENCE [LARGE SCALE GENOMIC DNA]</scope>
</reference>